<dbReference type="Proteomes" id="UP000649617">
    <property type="component" value="Unassembled WGS sequence"/>
</dbReference>
<keyword evidence="3" id="KW-1185">Reference proteome</keyword>
<dbReference type="AlphaFoldDB" id="A0A812KWI5"/>
<name>A0A812KWI5_SYMPI</name>
<evidence type="ECO:0000256" key="1">
    <source>
        <dbReference type="SAM" id="MobiDB-lite"/>
    </source>
</evidence>
<evidence type="ECO:0000313" key="3">
    <source>
        <dbReference type="Proteomes" id="UP000649617"/>
    </source>
</evidence>
<organism evidence="2 3">
    <name type="scientific">Symbiodinium pilosum</name>
    <name type="common">Dinoflagellate</name>
    <dbReference type="NCBI Taxonomy" id="2952"/>
    <lineage>
        <taxon>Eukaryota</taxon>
        <taxon>Sar</taxon>
        <taxon>Alveolata</taxon>
        <taxon>Dinophyceae</taxon>
        <taxon>Suessiales</taxon>
        <taxon>Symbiodiniaceae</taxon>
        <taxon>Symbiodinium</taxon>
    </lineage>
</organism>
<dbReference type="EMBL" id="CAJNIZ010004670">
    <property type="protein sequence ID" value="CAE7234964.1"/>
    <property type="molecule type" value="Genomic_DNA"/>
</dbReference>
<evidence type="ECO:0000313" key="2">
    <source>
        <dbReference type="EMBL" id="CAE7234964.1"/>
    </source>
</evidence>
<feature type="non-terminal residue" evidence="2">
    <location>
        <position position="54"/>
    </location>
</feature>
<feature type="non-terminal residue" evidence="2">
    <location>
        <position position="1"/>
    </location>
</feature>
<reference evidence="2" key="1">
    <citation type="submission" date="2021-02" db="EMBL/GenBank/DDBJ databases">
        <authorList>
            <person name="Dougan E. K."/>
            <person name="Rhodes N."/>
            <person name="Thang M."/>
            <person name="Chan C."/>
        </authorList>
    </citation>
    <scope>NUCLEOTIDE SEQUENCE</scope>
</reference>
<comment type="caution">
    <text evidence="2">The sequence shown here is derived from an EMBL/GenBank/DDBJ whole genome shotgun (WGS) entry which is preliminary data.</text>
</comment>
<accession>A0A812KWI5</accession>
<gene>
    <name evidence="2" type="ORF">SPIL2461_LOCUS3766</name>
</gene>
<sequence>ILRLSAERGAFDHSGAIITDEVTSSSAALDSAEEEHGDGHGEPGGGDTHPDTHK</sequence>
<feature type="region of interest" description="Disordered" evidence="1">
    <location>
        <begin position="17"/>
        <end position="54"/>
    </location>
</feature>
<protein>
    <submittedName>
        <fullName evidence="2">Uncharacterized protein</fullName>
    </submittedName>
</protein>
<proteinExistence type="predicted"/>